<evidence type="ECO:0000256" key="8">
    <source>
        <dbReference type="ARBA" id="ARBA00022692"/>
    </source>
</evidence>
<evidence type="ECO:0000256" key="7">
    <source>
        <dbReference type="ARBA" id="ARBA00022679"/>
    </source>
</evidence>
<dbReference type="EMBL" id="CP046236">
    <property type="protein sequence ID" value="WFD48817.1"/>
    <property type="molecule type" value="Genomic_DNA"/>
</dbReference>
<evidence type="ECO:0000256" key="3">
    <source>
        <dbReference type="ARBA" id="ARBA00011071"/>
    </source>
</evidence>
<protein>
    <recommendedName>
        <fullName evidence="4 13">GPI mannosyltransferase 1</fullName>
        <ecNumber evidence="13">2.4.1.-</ecNumber>
    </recommendedName>
    <alternativeName>
        <fullName evidence="13">GPI mannosyltransferase I</fullName>
    </alternativeName>
</protein>
<feature type="transmembrane region" description="Helical" evidence="13">
    <location>
        <begin position="517"/>
        <end position="537"/>
    </location>
</feature>
<evidence type="ECO:0000256" key="11">
    <source>
        <dbReference type="ARBA" id="ARBA00023136"/>
    </source>
</evidence>
<keyword evidence="8 13" id="KW-0812">Transmembrane</keyword>
<evidence type="ECO:0000313" key="14">
    <source>
        <dbReference type="EMBL" id="WFD48817.1"/>
    </source>
</evidence>
<evidence type="ECO:0000256" key="13">
    <source>
        <dbReference type="RuleBase" id="RU365064"/>
    </source>
</evidence>
<comment type="subcellular location">
    <subcellularLocation>
        <location evidence="1 13">Endoplasmic reticulum membrane</location>
        <topology evidence="1 13">Multi-pass membrane protein</topology>
    </subcellularLocation>
</comment>
<keyword evidence="9 13" id="KW-0256">Endoplasmic reticulum</keyword>
<gene>
    <name evidence="14" type="primary">GPI14</name>
    <name evidence="14" type="ORF">GLX27_003488</name>
</gene>
<evidence type="ECO:0000256" key="9">
    <source>
        <dbReference type="ARBA" id="ARBA00022824"/>
    </source>
</evidence>
<dbReference type="PANTHER" id="PTHR12886:SF0">
    <property type="entry name" value="GPI MANNOSYLTRANSFERASE 1"/>
    <property type="match status" value="1"/>
</dbReference>
<keyword evidence="10 13" id="KW-1133">Transmembrane helix</keyword>
<feature type="transmembrane region" description="Helical" evidence="13">
    <location>
        <begin position="233"/>
        <end position="251"/>
    </location>
</feature>
<accession>A0ABY8ET96</accession>
<dbReference type="InterPro" id="IPR007704">
    <property type="entry name" value="PIG-M"/>
</dbReference>
<comment type="function">
    <text evidence="12 13">Mannosyltransferase involved in glycosylphosphatidylinositol-anchor biosynthesis. Transfers the first alpha-1,4-mannose to GlcN-acyl-PI during GPI precursor assembly. Required for cell wall integrity.</text>
</comment>
<feature type="transmembrane region" description="Helical" evidence="13">
    <location>
        <begin position="411"/>
        <end position="434"/>
    </location>
</feature>
<dbReference type="GO" id="GO:0016757">
    <property type="term" value="F:glycosyltransferase activity"/>
    <property type="evidence" value="ECO:0007669"/>
    <property type="project" value="UniProtKB-KW"/>
</dbReference>
<dbReference type="PANTHER" id="PTHR12886">
    <property type="entry name" value="PIG-M MANNOSYLTRANSFERASE"/>
    <property type="match status" value="1"/>
</dbReference>
<comment type="similarity">
    <text evidence="3 13">Belongs to the PIGM family.</text>
</comment>
<feature type="transmembrane region" description="Helical" evidence="13">
    <location>
        <begin position="6"/>
        <end position="24"/>
    </location>
</feature>
<dbReference type="Pfam" id="PF05007">
    <property type="entry name" value="Mannosyl_trans"/>
    <property type="match status" value="1"/>
</dbReference>
<evidence type="ECO:0000313" key="15">
    <source>
        <dbReference type="Proteomes" id="UP000818624"/>
    </source>
</evidence>
<keyword evidence="15" id="KW-1185">Reference proteome</keyword>
<feature type="transmembrane region" description="Helical" evidence="13">
    <location>
        <begin position="487"/>
        <end position="505"/>
    </location>
</feature>
<evidence type="ECO:0000256" key="6">
    <source>
        <dbReference type="ARBA" id="ARBA00022676"/>
    </source>
</evidence>
<keyword evidence="5 13" id="KW-0337">GPI-anchor biosynthesis</keyword>
<feature type="transmembrane region" description="Helical" evidence="13">
    <location>
        <begin position="287"/>
        <end position="317"/>
    </location>
</feature>
<organism evidence="14 15">
    <name type="scientific">Malassezia furfur</name>
    <name type="common">Pityriasis versicolor infection agent</name>
    <name type="synonym">Pityrosporum furfur</name>
    <dbReference type="NCBI Taxonomy" id="55194"/>
    <lineage>
        <taxon>Eukaryota</taxon>
        <taxon>Fungi</taxon>
        <taxon>Dikarya</taxon>
        <taxon>Basidiomycota</taxon>
        <taxon>Ustilaginomycotina</taxon>
        <taxon>Malasseziomycetes</taxon>
        <taxon>Malasseziales</taxon>
        <taxon>Malasseziaceae</taxon>
        <taxon>Malassezia</taxon>
    </lineage>
</organism>
<keyword evidence="7 13" id="KW-0808">Transferase</keyword>
<evidence type="ECO:0000256" key="10">
    <source>
        <dbReference type="ARBA" id="ARBA00022989"/>
    </source>
</evidence>
<proteinExistence type="inferred from homology"/>
<evidence type="ECO:0000256" key="2">
    <source>
        <dbReference type="ARBA" id="ARBA00004687"/>
    </source>
</evidence>
<evidence type="ECO:0000256" key="5">
    <source>
        <dbReference type="ARBA" id="ARBA00022502"/>
    </source>
</evidence>
<evidence type="ECO:0000256" key="12">
    <source>
        <dbReference type="ARBA" id="ARBA00025399"/>
    </source>
</evidence>
<feature type="transmembrane region" description="Helical" evidence="13">
    <location>
        <begin position="464"/>
        <end position="480"/>
    </location>
</feature>
<sequence>MRVWGWRWVYVVLGVVLRAALLLWGEWQDRNASLPYTDIDYAVFNDGAHALWSECRLEDTIDSPLYEVESDLWNEPALAAKAKCARGYLPAVARFVLQNDPAYARVKDSAGESFDSDALFVSASRTSFALTRPFFRVLATIGDPFTRTTYRYTPLLALLLAPAHASATAPAYWGKLLFAAADVLCAVLMWMIIDARAEHHPRLARTREWATHLPGVLWLLNPFPAQIATRGSADSLVGALVLGCLALLLRATPEMELIGTHAVPGDNVKRDTAVHDPAELRVADERAWYGAAALLALAVHLKLYPVIYGASILAHLATYRRHAIRILCHVPNPTRQDVLVLGAEFAAVSGTMYALLNLLVYLVWGQPFVRDALLYHLGREDHRHNFSVYFLPTYLAPAFDALNAPGALQSVYVLAASPLLSFVPQLVACAYVGFKLGGRDLILSCAVQTVVFVAWNKVYTSQYFLWYLVFVPVVGTTLHFGRALQPVLLAAAWAAAQAVWLFWAYRLEFLAQDTLVPLWLSSLLLLATHVYVVRACLHAWTEWRAREQTAHAKQT</sequence>
<keyword evidence="6 13" id="KW-0328">Glycosyltransferase</keyword>
<evidence type="ECO:0000256" key="1">
    <source>
        <dbReference type="ARBA" id="ARBA00004477"/>
    </source>
</evidence>
<feature type="transmembrane region" description="Helical" evidence="13">
    <location>
        <begin position="338"/>
        <end position="364"/>
    </location>
</feature>
<feature type="transmembrane region" description="Helical" evidence="13">
    <location>
        <begin position="441"/>
        <end position="458"/>
    </location>
</feature>
<comment type="pathway">
    <text evidence="2 13">Glycolipid biosynthesis; glycosylphosphatidylinositol-anchor biosynthesis.</text>
</comment>
<reference evidence="14 15" key="1">
    <citation type="journal article" date="2020" name="Elife">
        <title>Loss of centromere function drives karyotype evolution in closely related Malassezia species.</title>
        <authorList>
            <person name="Sankaranarayanan S.R."/>
            <person name="Ianiri G."/>
            <person name="Coelho M.A."/>
            <person name="Reza M.H."/>
            <person name="Thimmappa B.C."/>
            <person name="Ganguly P."/>
            <person name="Vadnala R.N."/>
            <person name="Sun S."/>
            <person name="Siddharthan R."/>
            <person name="Tellgren-Roth C."/>
            <person name="Dawson T.L."/>
            <person name="Heitman J."/>
            <person name="Sanyal K."/>
        </authorList>
    </citation>
    <scope>NUCLEOTIDE SEQUENCE [LARGE SCALE GENOMIC DNA]</scope>
    <source>
        <strain evidence="14">CBS14141</strain>
    </source>
</reference>
<evidence type="ECO:0000256" key="4">
    <source>
        <dbReference type="ARBA" id="ARBA00013797"/>
    </source>
</evidence>
<name>A0ABY8ET96_MALFU</name>
<feature type="transmembrane region" description="Helical" evidence="13">
    <location>
        <begin position="179"/>
        <end position="197"/>
    </location>
</feature>
<keyword evidence="11 13" id="KW-0472">Membrane</keyword>
<dbReference type="EC" id="2.4.1.-" evidence="13"/>
<dbReference type="Proteomes" id="UP000818624">
    <property type="component" value="Chromosome 3"/>
</dbReference>